<dbReference type="KEGG" id="lcf:108887595"/>
<evidence type="ECO:0000256" key="6">
    <source>
        <dbReference type="SAM" id="SignalP"/>
    </source>
</evidence>
<dbReference type="InterPro" id="IPR003599">
    <property type="entry name" value="Ig_sub"/>
</dbReference>
<dbReference type="InterPro" id="IPR056386">
    <property type="entry name" value="Ig_CD22"/>
</dbReference>
<dbReference type="InterPro" id="IPR036179">
    <property type="entry name" value="Ig-like_dom_sf"/>
</dbReference>
<dbReference type="RefSeq" id="XP_018538574.1">
    <property type="nucleotide sequence ID" value="XM_018683058.2"/>
</dbReference>
<reference evidence="9" key="1">
    <citation type="submission" date="2025-08" db="UniProtKB">
        <authorList>
            <consortium name="RefSeq"/>
        </authorList>
    </citation>
    <scope>IDENTIFICATION</scope>
    <source>
        <tissue evidence="9">Brain</tissue>
    </source>
</reference>
<organism evidence="8 9">
    <name type="scientific">Lates calcarifer</name>
    <name type="common">Barramundi</name>
    <name type="synonym">Holocentrus calcarifer</name>
    <dbReference type="NCBI Taxonomy" id="8187"/>
    <lineage>
        <taxon>Eukaryota</taxon>
        <taxon>Metazoa</taxon>
        <taxon>Chordata</taxon>
        <taxon>Craniata</taxon>
        <taxon>Vertebrata</taxon>
        <taxon>Euteleostomi</taxon>
        <taxon>Actinopterygii</taxon>
        <taxon>Neopterygii</taxon>
        <taxon>Teleostei</taxon>
        <taxon>Neoteleostei</taxon>
        <taxon>Acanthomorphata</taxon>
        <taxon>Carangaria</taxon>
        <taxon>Carangaria incertae sedis</taxon>
        <taxon>Centropomidae</taxon>
        <taxon>Lates</taxon>
    </lineage>
</organism>
<dbReference type="GeneID" id="108887595"/>
<dbReference type="Pfam" id="PF24518">
    <property type="entry name" value="Ig_CD22"/>
    <property type="match status" value="1"/>
</dbReference>
<feature type="compositionally biased region" description="Polar residues" evidence="5">
    <location>
        <begin position="794"/>
        <end position="813"/>
    </location>
</feature>
<evidence type="ECO:0000256" key="2">
    <source>
        <dbReference type="ARBA" id="ARBA00041781"/>
    </source>
</evidence>
<gene>
    <name evidence="9" type="primary">LOC108887595</name>
</gene>
<dbReference type="SMART" id="SM00408">
    <property type="entry name" value="IGc2"/>
    <property type="match status" value="2"/>
</dbReference>
<dbReference type="Pfam" id="PF07686">
    <property type="entry name" value="V-set"/>
    <property type="match status" value="1"/>
</dbReference>
<feature type="signal peptide" evidence="6">
    <location>
        <begin position="1"/>
        <end position="16"/>
    </location>
</feature>
<feature type="domain" description="Ig-like" evidence="7">
    <location>
        <begin position="233"/>
        <end position="326"/>
    </location>
</feature>
<comment type="function">
    <text evidence="3">Most highly expressed siglec (sialic acid-binding immunoglobulin-like lectin) on B-cells that plays a role in various aspects of B-cell biology including differentiation, antigen presentation, and trafficking to bone marrow. Binds to alpha 2,6-linked sialic acid residues of surface molecules such as CD22 itself, CD45 and IgM in a cis configuration. Can also bind to ligands on other cells as an adhesion molecule in a trans configuration. Acts as an inhibitory coreceptor on the surface of B-cells and inhibits B-cell receptor induced signaling, characterized by inhibition of the calcium mobilization and cellular activation. Mechanistically, the immunoreceptor tyrosine-based inhibitory motif domain is phosphorylated by the Src kinase LYN, which in turn leads to the recruitment of the protein tyrosine phosphatase 1/PTPN6, leading to the negative regulation of BCR signaling. If this negative signaling from is of sufficient strength, apoptosis of the B-cell can be induced.</text>
</comment>
<feature type="chain" id="PRO_5042524550" description="B-cell receptor CD22" evidence="6">
    <location>
        <begin position="17"/>
        <end position="827"/>
    </location>
</feature>
<dbReference type="SMART" id="SM00409">
    <property type="entry name" value="IG"/>
    <property type="match status" value="6"/>
</dbReference>
<dbReference type="PANTHER" id="PTHR46013">
    <property type="entry name" value="VASCULAR CELL ADHESION MOLECULE 1"/>
    <property type="match status" value="1"/>
</dbReference>
<comment type="subunit">
    <text evidence="4">Predominantly monomer of isoform CD22-beta. Also found as heterodimer of isoform CD22-beta and a shorter isoform. Interacts with PTPN6/SHP-1, LYN, SYK, PIK3R1/PIK3R2 and PLCG1 upon phosphorylation. Interacts with GRB2, INPP5D and SHC1 upon phosphorylation. May form a complex with INPP5D/SHIP, GRB2 and SHC1.</text>
</comment>
<dbReference type="PROSITE" id="PS50835">
    <property type="entry name" value="IG_LIKE"/>
    <property type="match status" value="3"/>
</dbReference>
<dbReference type="Pfam" id="PF13927">
    <property type="entry name" value="Ig_3"/>
    <property type="match status" value="1"/>
</dbReference>
<dbReference type="CDD" id="cd00096">
    <property type="entry name" value="Ig"/>
    <property type="match status" value="1"/>
</dbReference>
<dbReference type="AlphaFoldDB" id="A0AAJ7V750"/>
<feature type="region of interest" description="Disordered" evidence="5">
    <location>
        <begin position="794"/>
        <end position="827"/>
    </location>
</feature>
<keyword evidence="6" id="KW-0732">Signal</keyword>
<dbReference type="InterPro" id="IPR007110">
    <property type="entry name" value="Ig-like_dom"/>
</dbReference>
<dbReference type="InterPro" id="IPR013783">
    <property type="entry name" value="Ig-like_fold"/>
</dbReference>
<proteinExistence type="predicted"/>
<evidence type="ECO:0000256" key="5">
    <source>
        <dbReference type="SAM" id="MobiDB-lite"/>
    </source>
</evidence>
<dbReference type="InterPro" id="IPR013106">
    <property type="entry name" value="Ig_V-set"/>
</dbReference>
<evidence type="ECO:0000313" key="8">
    <source>
        <dbReference type="Proteomes" id="UP000694890"/>
    </source>
</evidence>
<name>A0AAJ7V750_LATCA</name>
<feature type="compositionally biased region" description="Basic residues" evidence="5">
    <location>
        <begin position="814"/>
        <end position="827"/>
    </location>
</feature>
<protein>
    <recommendedName>
        <fullName evidence="1">B-cell receptor CD22</fullName>
    </recommendedName>
    <alternativeName>
        <fullName evidence="2">Sialic acid-binding Ig-like lectin 2</fullName>
    </alternativeName>
</protein>
<evidence type="ECO:0000313" key="9">
    <source>
        <dbReference type="RefSeq" id="XP_018538574.1"/>
    </source>
</evidence>
<evidence type="ECO:0000256" key="3">
    <source>
        <dbReference type="ARBA" id="ARBA00045430"/>
    </source>
</evidence>
<feature type="domain" description="Ig-like" evidence="7">
    <location>
        <begin position="470"/>
        <end position="533"/>
    </location>
</feature>
<dbReference type="PANTHER" id="PTHR46013:SF4">
    <property type="entry name" value="B-CELL RECEPTOR CD22-RELATED"/>
    <property type="match status" value="1"/>
</dbReference>
<sequence length="827" mass="90889">MKSFLFLLSIIGCCAGQDILPEGPVEAVLRKNVTFKTLVDLRDDFITFVWSFNHGSQLVPIVTVTPTGETVAEGYQGRVLVNRTNGFLTLGSVEAKDRGYYYATIVTSEKIKTGETMLRVLGCCEWYALPEGPVDAVSGKNVTFKTLINPKEEFNAIAWFVNNGSGLMRIVTVSKDWETIVSEGYLGRVKVNHTNGFLTLGSLAAEDSGDYYVNIFTAKGVKTGETKLQVLEPVSDVTIRANMSEIVEVNSTVALTCSAKGSFLKFSWTSGTTPIVATNTRLTIKEEDASSTLTIHGSLASDLIGPIYCIARNHLEVEKSAPFNLTVIFCPPAAVLTTQPSVTSGKARWSVTFENPDPCALKGSSAQLWCSFNYPDGETVHKTVWFRGEVKNGSWGRTELSSLPSYQNRVKYLSDQKHNCSLEIHDLRDSDTGYYYFRFDTNTYGWRSKGSVYLSVTGLTARVQPDSVIEGQTVTLTCDTSCKLSRPTPVVWFRNGQPVAKPSKFQAGAEDTGNYMCAVEGQESVQSNTVFLDVHYAPVNVSVAVSLTGSLVEGSSVNLTCSSTANPAADRYSWYRRTASSTLLQVGSGQVLSLPSVELSHAGLYLCQAKNPLGENNSTEVLLEVDVSETSVALMDLPAGDEDAGERRTSSHVTTSSHSTMSPYTTQSSHAMTSSHRTMSPYTTQSSHAMTSTMSPYTTASLQPTTTQRDTDTRLDNQDVLDTQRAWFDKLHVELMEMRQSFERSLRQMESRTHSLLWSMSRRLERMTEALDRNSAPSHHKTFVSLRHLLPSSVSAVTPSNQPPGSRSMNLHNKAQRTRRGQKGSRS</sequence>
<feature type="domain" description="Ig-like" evidence="7">
    <location>
        <begin position="538"/>
        <end position="628"/>
    </location>
</feature>
<feature type="region of interest" description="Disordered" evidence="5">
    <location>
        <begin position="639"/>
        <end position="689"/>
    </location>
</feature>
<dbReference type="Gene3D" id="2.60.40.10">
    <property type="entry name" value="Immunoglobulins"/>
    <property type="match status" value="6"/>
</dbReference>
<evidence type="ECO:0000256" key="1">
    <source>
        <dbReference type="ARBA" id="ARBA00040106"/>
    </source>
</evidence>
<dbReference type="InterPro" id="IPR003598">
    <property type="entry name" value="Ig_sub2"/>
</dbReference>
<dbReference type="SUPFAM" id="SSF48726">
    <property type="entry name" value="Immunoglobulin"/>
    <property type="match status" value="5"/>
</dbReference>
<feature type="compositionally biased region" description="Polar residues" evidence="5">
    <location>
        <begin position="663"/>
        <end position="689"/>
    </location>
</feature>
<accession>A0AAJ7V750</accession>
<evidence type="ECO:0000256" key="4">
    <source>
        <dbReference type="ARBA" id="ARBA00046458"/>
    </source>
</evidence>
<evidence type="ECO:0000259" key="7">
    <source>
        <dbReference type="PROSITE" id="PS50835"/>
    </source>
</evidence>
<dbReference type="Proteomes" id="UP000694890">
    <property type="component" value="Linkage group LG3"/>
</dbReference>
<feature type="compositionally biased region" description="Low complexity" evidence="5">
    <location>
        <begin position="651"/>
        <end position="662"/>
    </location>
</feature>